<name>A0A5B0WQW3_9GAMM</name>
<dbReference type="InterPro" id="IPR023214">
    <property type="entry name" value="HAD_sf"/>
</dbReference>
<dbReference type="InterPro" id="IPR006439">
    <property type="entry name" value="HAD-SF_hydro_IA"/>
</dbReference>
<dbReference type="GO" id="GO:0016787">
    <property type="term" value="F:hydrolase activity"/>
    <property type="evidence" value="ECO:0007669"/>
    <property type="project" value="UniProtKB-KW"/>
</dbReference>
<evidence type="ECO:0000256" key="2">
    <source>
        <dbReference type="ARBA" id="ARBA00022801"/>
    </source>
</evidence>
<dbReference type="AlphaFoldDB" id="A0A5B0WQW3"/>
<evidence type="ECO:0000313" key="5">
    <source>
        <dbReference type="Proteomes" id="UP000323708"/>
    </source>
</evidence>
<dbReference type="EMBL" id="VTUX01000008">
    <property type="protein sequence ID" value="KAA1189206.1"/>
    <property type="molecule type" value="Genomic_DNA"/>
</dbReference>
<dbReference type="InterPro" id="IPR051400">
    <property type="entry name" value="HAD-like_hydrolase"/>
</dbReference>
<comment type="caution">
    <text evidence="4">The sequence shown here is derived from an EMBL/GenBank/DDBJ whole genome shotgun (WGS) entry which is preliminary data.</text>
</comment>
<reference evidence="4 5" key="1">
    <citation type="submission" date="2019-09" db="EMBL/GenBank/DDBJ databases">
        <authorList>
            <person name="Chen X.-Y."/>
        </authorList>
    </citation>
    <scope>NUCLEOTIDE SEQUENCE [LARGE SCALE GENOMIC DNA]</scope>
    <source>
        <strain evidence="4 5">NY5</strain>
    </source>
</reference>
<evidence type="ECO:0000256" key="3">
    <source>
        <dbReference type="ARBA" id="ARBA00022842"/>
    </source>
</evidence>
<dbReference type="SFLD" id="SFLDG01129">
    <property type="entry name" value="C1.5:_HAD__Beta-PGM__Phosphata"/>
    <property type="match status" value="1"/>
</dbReference>
<evidence type="ECO:0000313" key="4">
    <source>
        <dbReference type="EMBL" id="KAA1189206.1"/>
    </source>
</evidence>
<keyword evidence="5" id="KW-1185">Reference proteome</keyword>
<dbReference type="PRINTS" id="PR00413">
    <property type="entry name" value="HADHALOGNASE"/>
</dbReference>
<dbReference type="NCBIfam" id="TIGR01509">
    <property type="entry name" value="HAD-SF-IA-v3"/>
    <property type="match status" value="1"/>
</dbReference>
<dbReference type="GO" id="GO:0009231">
    <property type="term" value="P:riboflavin biosynthetic process"/>
    <property type="evidence" value="ECO:0007669"/>
    <property type="project" value="TreeGrafter"/>
</dbReference>
<evidence type="ECO:0000256" key="1">
    <source>
        <dbReference type="ARBA" id="ARBA00001946"/>
    </source>
</evidence>
<dbReference type="Pfam" id="PF00702">
    <property type="entry name" value="Hydrolase"/>
    <property type="match status" value="1"/>
</dbReference>
<comment type="cofactor">
    <cofactor evidence="1">
        <name>Mg(2+)</name>
        <dbReference type="ChEBI" id="CHEBI:18420"/>
    </cofactor>
</comment>
<organism evidence="4 5">
    <name type="scientific">Pseudohalioglobus sediminis</name>
    <dbReference type="NCBI Taxonomy" id="2606449"/>
    <lineage>
        <taxon>Bacteria</taxon>
        <taxon>Pseudomonadati</taxon>
        <taxon>Pseudomonadota</taxon>
        <taxon>Gammaproteobacteria</taxon>
        <taxon>Cellvibrionales</taxon>
        <taxon>Halieaceae</taxon>
        <taxon>Pseudohalioglobus</taxon>
    </lineage>
</organism>
<protein>
    <submittedName>
        <fullName evidence="4">HAD-IA family hydrolase</fullName>
    </submittedName>
</protein>
<dbReference type="Gene3D" id="1.20.120.1600">
    <property type="match status" value="1"/>
</dbReference>
<dbReference type="Gene3D" id="3.40.50.1000">
    <property type="entry name" value="HAD superfamily/HAD-like"/>
    <property type="match status" value="1"/>
</dbReference>
<gene>
    <name evidence="4" type="ORF">F0M18_16150</name>
</gene>
<dbReference type="SUPFAM" id="SSF56784">
    <property type="entry name" value="HAD-like"/>
    <property type="match status" value="1"/>
</dbReference>
<keyword evidence="2 4" id="KW-0378">Hydrolase</keyword>
<dbReference type="Proteomes" id="UP000323708">
    <property type="component" value="Unassembled WGS sequence"/>
</dbReference>
<dbReference type="PANTHER" id="PTHR46470">
    <property type="entry name" value="N-ACYLNEURAMINATE-9-PHOSPHATASE"/>
    <property type="match status" value="1"/>
</dbReference>
<dbReference type="InterPro" id="IPR036412">
    <property type="entry name" value="HAD-like_sf"/>
</dbReference>
<proteinExistence type="predicted"/>
<dbReference type="PANTHER" id="PTHR46470:SF4">
    <property type="entry name" value="5-AMINO-6-(5-PHOSPHO-D-RIBITYLAMINO)URACIL PHOSPHATASE YIGB"/>
    <property type="match status" value="1"/>
</dbReference>
<dbReference type="SFLD" id="SFLDS00003">
    <property type="entry name" value="Haloacid_Dehalogenase"/>
    <property type="match status" value="1"/>
</dbReference>
<keyword evidence="3" id="KW-0460">Magnesium</keyword>
<accession>A0A5B0WQW3</accession>
<dbReference type="RefSeq" id="WP_149612504.1">
    <property type="nucleotide sequence ID" value="NZ_VTUX01000008.1"/>
</dbReference>
<sequence>MAIKVVTFDLDNTLWDVEPALLRAEEAQRQWLLRYRPGSVEQYDHDSLWEFKKTVWKRHPELLHKVSAMRKQMLLEMQLAAGYSERDARAGAEQAFAVFLRERHQVQLYEEALEVLEELARDFTLGALTNGNADIYKTDAAEYFDFAFLAEDLGASKPAPDMFHAAMKTSGVQAAEIVHVGDNPEHDIRGAREVGMYTVWMNSPRGPWPGGPRAHREISNLRDLTAAVGSIHVAAGGGRPK</sequence>
<dbReference type="NCBIfam" id="TIGR01549">
    <property type="entry name" value="HAD-SF-IA-v1"/>
    <property type="match status" value="1"/>
</dbReference>